<sequence>MVVTAHGLAGHKVLSQIKANCTRVLRERWPVFIGRPVWTSGGDCEFIDREEELERVIRYVDEAQDRVGREA</sequence>
<evidence type="ECO:0000313" key="2">
    <source>
        <dbReference type="Proteomes" id="UP000036367"/>
    </source>
</evidence>
<accession>A0A0J1BAW4</accession>
<name>A0A0J1BAW4_RHOIS</name>
<dbReference type="AlphaFoldDB" id="A0A0J1BAW4"/>
<comment type="caution">
    <text evidence="1">The sequence shown here is derived from an EMBL/GenBank/DDBJ whole genome shotgun (WGS) entry which is preliminary data.</text>
</comment>
<organism evidence="1 2">
    <name type="scientific">Rhodopirellula islandica</name>
    <dbReference type="NCBI Taxonomy" id="595434"/>
    <lineage>
        <taxon>Bacteria</taxon>
        <taxon>Pseudomonadati</taxon>
        <taxon>Planctomycetota</taxon>
        <taxon>Planctomycetia</taxon>
        <taxon>Pirellulales</taxon>
        <taxon>Pirellulaceae</taxon>
        <taxon>Rhodopirellula</taxon>
    </lineage>
</organism>
<gene>
    <name evidence="1" type="ORF">RISK_004080</name>
</gene>
<protein>
    <submittedName>
        <fullName evidence="1">Uncharacterized protein</fullName>
    </submittedName>
</protein>
<dbReference type="Proteomes" id="UP000036367">
    <property type="component" value="Unassembled WGS sequence"/>
</dbReference>
<dbReference type="EMBL" id="LECT01000031">
    <property type="protein sequence ID" value="KLU03673.1"/>
    <property type="molecule type" value="Genomic_DNA"/>
</dbReference>
<dbReference type="PATRIC" id="fig|595434.4.peg.3865"/>
<reference evidence="1" key="1">
    <citation type="submission" date="2015-05" db="EMBL/GenBank/DDBJ databases">
        <title>Permanent draft genome of Rhodopirellula islandicus K833.</title>
        <authorList>
            <person name="Kizina J."/>
            <person name="Richter M."/>
            <person name="Glockner F.O."/>
            <person name="Harder J."/>
        </authorList>
    </citation>
    <scope>NUCLEOTIDE SEQUENCE [LARGE SCALE GENOMIC DNA]</scope>
    <source>
        <strain evidence="1">K833</strain>
    </source>
</reference>
<keyword evidence="2" id="KW-1185">Reference proteome</keyword>
<proteinExistence type="predicted"/>
<evidence type="ECO:0000313" key="1">
    <source>
        <dbReference type="EMBL" id="KLU03673.1"/>
    </source>
</evidence>